<keyword evidence="3 7" id="KW-0812">Transmembrane</keyword>
<proteinExistence type="inferred from homology"/>
<dbReference type="AlphaFoldDB" id="A0A081G213"/>
<dbReference type="Proteomes" id="UP000028252">
    <property type="component" value="Unassembled WGS sequence"/>
</dbReference>
<dbReference type="GO" id="GO:0005886">
    <property type="term" value="C:plasma membrane"/>
    <property type="evidence" value="ECO:0007669"/>
    <property type="project" value="UniProtKB-SubCell"/>
</dbReference>
<keyword evidence="5 7" id="KW-0472">Membrane</keyword>
<feature type="transmembrane region" description="Helical" evidence="7">
    <location>
        <begin position="270"/>
        <end position="296"/>
    </location>
</feature>
<protein>
    <submittedName>
        <fullName evidence="10">Putative ABC transporter protein</fullName>
    </submittedName>
</protein>
<comment type="subcellular location">
    <subcellularLocation>
        <location evidence="1">Cell membrane</location>
        <topology evidence="1">Multi-pass membrane protein</topology>
    </subcellularLocation>
</comment>
<dbReference type="Pfam" id="PF12704">
    <property type="entry name" value="MacB_PCD"/>
    <property type="match status" value="1"/>
</dbReference>
<name>A0A081G213_9GAMM</name>
<evidence type="ECO:0000256" key="1">
    <source>
        <dbReference type="ARBA" id="ARBA00004651"/>
    </source>
</evidence>
<evidence type="ECO:0000256" key="6">
    <source>
        <dbReference type="ARBA" id="ARBA00038076"/>
    </source>
</evidence>
<feature type="transmembrane region" description="Helical" evidence="7">
    <location>
        <begin position="362"/>
        <end position="384"/>
    </location>
</feature>
<evidence type="ECO:0000313" key="11">
    <source>
        <dbReference type="Proteomes" id="UP000028252"/>
    </source>
</evidence>
<sequence length="405" mass="43594">MRTADLIQFNLHLLLRQWFRTLMILLATAVGVAAVLLLTGLGEGARRFVLDEFSLLGQDTLILLPGRKETTGGLPPLTGEGTRDITLDDVDALSRLPGIEMVAPLIVGNAQVYVGGRNREIVTLGTSARFFELRQLSMQQGQALPDIPLQQAGAVCVIGPEVRRELFGTQRALGEWIRVGDRRFRVIGIVEDRGESLGMDVSNQVILPVASAQQIFNTQGMFRVLLKVRAGASIERSRERVIELMQQRHGGERDVTLITQDALLGAFTDILGLLTLSVAAIAAISLVVAGILIMNITLISVSQRTAEIGLLKALGASAALVRLLFISEALMLSAFGALIGIISGYALLWLGHSIWPQFPVTVPLWALSGSLIIALGVATLFAWLPASRAARLAPVQALKGEVHDA</sequence>
<dbReference type="RefSeq" id="WP_036185039.1">
    <property type="nucleotide sequence ID" value="NZ_JMQN01000015.1"/>
</dbReference>
<comment type="caution">
    <text evidence="10">The sequence shown here is derived from an EMBL/GenBank/DDBJ whole genome shotgun (WGS) entry which is preliminary data.</text>
</comment>
<evidence type="ECO:0000259" key="8">
    <source>
        <dbReference type="Pfam" id="PF02687"/>
    </source>
</evidence>
<evidence type="ECO:0000256" key="4">
    <source>
        <dbReference type="ARBA" id="ARBA00022989"/>
    </source>
</evidence>
<dbReference type="EMBL" id="JMQN01000015">
    <property type="protein sequence ID" value="KEA64818.1"/>
    <property type="molecule type" value="Genomic_DNA"/>
</dbReference>
<dbReference type="GO" id="GO:0022857">
    <property type="term" value="F:transmembrane transporter activity"/>
    <property type="evidence" value="ECO:0007669"/>
    <property type="project" value="TreeGrafter"/>
</dbReference>
<organism evidence="10 11">
    <name type="scientific">Marinobacterium lacunae</name>
    <dbReference type="NCBI Taxonomy" id="1232683"/>
    <lineage>
        <taxon>Bacteria</taxon>
        <taxon>Pseudomonadati</taxon>
        <taxon>Pseudomonadota</taxon>
        <taxon>Gammaproteobacteria</taxon>
        <taxon>Oceanospirillales</taxon>
        <taxon>Oceanospirillaceae</taxon>
        <taxon>Marinobacterium</taxon>
    </lineage>
</organism>
<feature type="domain" description="MacB-like periplasmic core" evidence="9">
    <location>
        <begin position="21"/>
        <end position="242"/>
    </location>
</feature>
<dbReference type="STRING" id="1232683.ADIMK_1271"/>
<keyword evidence="4 7" id="KW-1133">Transmembrane helix</keyword>
<dbReference type="InterPro" id="IPR003838">
    <property type="entry name" value="ABC3_permease_C"/>
</dbReference>
<evidence type="ECO:0000256" key="5">
    <source>
        <dbReference type="ARBA" id="ARBA00023136"/>
    </source>
</evidence>
<reference evidence="10 11" key="1">
    <citation type="submission" date="2014-04" db="EMBL/GenBank/DDBJ databases">
        <title>Marinobacterium kochiensis sp. nov., isolated from sediment sample collected from Kochi backwaters in Kerala, India.</title>
        <authorList>
            <person name="Singh A."/>
            <person name="Pinnaka A.K."/>
        </authorList>
    </citation>
    <scope>NUCLEOTIDE SEQUENCE [LARGE SCALE GENOMIC DNA]</scope>
    <source>
        <strain evidence="10 11">AK27</strain>
    </source>
</reference>
<dbReference type="eggNOG" id="COG0577">
    <property type="taxonomic scope" value="Bacteria"/>
</dbReference>
<keyword evidence="2" id="KW-1003">Cell membrane</keyword>
<dbReference type="PANTHER" id="PTHR30572:SF4">
    <property type="entry name" value="ABC TRANSPORTER PERMEASE YTRF"/>
    <property type="match status" value="1"/>
</dbReference>
<evidence type="ECO:0000256" key="3">
    <source>
        <dbReference type="ARBA" id="ARBA00022692"/>
    </source>
</evidence>
<gene>
    <name evidence="10" type="ORF">ADIMK_1271</name>
</gene>
<dbReference type="Pfam" id="PF02687">
    <property type="entry name" value="FtsX"/>
    <property type="match status" value="1"/>
</dbReference>
<dbReference type="PATRIC" id="fig|1232683.4.peg.1261"/>
<evidence type="ECO:0000259" key="9">
    <source>
        <dbReference type="Pfam" id="PF12704"/>
    </source>
</evidence>
<dbReference type="InterPro" id="IPR025857">
    <property type="entry name" value="MacB_PCD"/>
</dbReference>
<dbReference type="PANTHER" id="PTHR30572">
    <property type="entry name" value="MEMBRANE COMPONENT OF TRANSPORTER-RELATED"/>
    <property type="match status" value="1"/>
</dbReference>
<dbReference type="InterPro" id="IPR050250">
    <property type="entry name" value="Macrolide_Exporter_MacB"/>
</dbReference>
<dbReference type="OrthoDB" id="9770036at2"/>
<feature type="domain" description="ABC3 transporter permease C-terminal" evidence="8">
    <location>
        <begin position="280"/>
        <end position="393"/>
    </location>
</feature>
<evidence type="ECO:0000256" key="2">
    <source>
        <dbReference type="ARBA" id="ARBA00022475"/>
    </source>
</evidence>
<comment type="similarity">
    <text evidence="6">Belongs to the ABC-4 integral membrane protein family.</text>
</comment>
<feature type="transmembrane region" description="Helical" evidence="7">
    <location>
        <begin position="18"/>
        <end position="38"/>
    </location>
</feature>
<accession>A0A081G213</accession>
<evidence type="ECO:0000313" key="10">
    <source>
        <dbReference type="EMBL" id="KEA64818.1"/>
    </source>
</evidence>
<evidence type="ECO:0000256" key="7">
    <source>
        <dbReference type="SAM" id="Phobius"/>
    </source>
</evidence>
<keyword evidence="11" id="KW-1185">Reference proteome</keyword>